<organism evidence="3 4">
    <name type="scientific">Salinisphaera shabanensis E1L3A</name>
    <dbReference type="NCBI Taxonomy" id="1033802"/>
    <lineage>
        <taxon>Bacteria</taxon>
        <taxon>Pseudomonadati</taxon>
        <taxon>Pseudomonadota</taxon>
        <taxon>Gammaproteobacteria</taxon>
        <taxon>Salinisphaerales</taxon>
        <taxon>Salinisphaeraceae</taxon>
        <taxon>Salinisphaera</taxon>
    </lineage>
</organism>
<evidence type="ECO:0000259" key="2">
    <source>
        <dbReference type="SMART" id="SM00867"/>
    </source>
</evidence>
<protein>
    <submittedName>
        <fullName evidence="3">Exported protein</fullName>
    </submittedName>
</protein>
<dbReference type="InterPro" id="IPR036761">
    <property type="entry name" value="TTHA0802/YceI-like_sf"/>
</dbReference>
<dbReference type="RefSeq" id="WP_006912300.1">
    <property type="nucleotide sequence ID" value="NZ_AFNV02000004.1"/>
</dbReference>
<sequence length="197" mass="21672">MNKTIIGLAATGMLAATAMSANAAETYTVDPSHTYGNFEIGHMGLSTMHGRIDVTGGEIVMDREGDTSSVNVTLDPATVDTGHDKRDEHLRDTEGFFEVDKYPEMRFKSTRVTFDGDDEATVEGDLTMHGTTKPVTLDVDDIVCKTNPMDEKKYTCGFSAETEIKRSEFGMDKYVPMVADEVDIQIEVEANRPNDKS</sequence>
<dbReference type="Pfam" id="PF04264">
    <property type="entry name" value="YceI"/>
    <property type="match status" value="1"/>
</dbReference>
<dbReference type="SUPFAM" id="SSF101874">
    <property type="entry name" value="YceI-like"/>
    <property type="match status" value="1"/>
</dbReference>
<feature type="domain" description="Lipid/polyisoprenoid-binding YceI-like" evidence="2">
    <location>
        <begin position="26"/>
        <end position="191"/>
    </location>
</feature>
<dbReference type="OrthoDB" id="9811006at2"/>
<keyword evidence="4" id="KW-1185">Reference proteome</keyword>
<evidence type="ECO:0000313" key="3">
    <source>
        <dbReference type="EMBL" id="ERJ20220.1"/>
    </source>
</evidence>
<dbReference type="PANTHER" id="PTHR34406:SF2">
    <property type="entry name" value="PERIPLASMIC PROTEIN"/>
    <property type="match status" value="1"/>
</dbReference>
<dbReference type="STRING" id="1033802.SSPSH_000774"/>
<accession>U2ER35</accession>
<dbReference type="EMBL" id="AFNV02000004">
    <property type="protein sequence ID" value="ERJ20220.1"/>
    <property type="molecule type" value="Genomic_DNA"/>
</dbReference>
<feature type="chain" id="PRO_5004625500" evidence="1">
    <location>
        <begin position="24"/>
        <end position="197"/>
    </location>
</feature>
<dbReference type="InterPro" id="IPR007372">
    <property type="entry name" value="Lipid/polyisoprenoid-bd_YceI"/>
</dbReference>
<proteinExistence type="predicted"/>
<dbReference type="eggNOG" id="COG2353">
    <property type="taxonomic scope" value="Bacteria"/>
</dbReference>
<evidence type="ECO:0000313" key="4">
    <source>
        <dbReference type="Proteomes" id="UP000006242"/>
    </source>
</evidence>
<feature type="signal peptide" evidence="1">
    <location>
        <begin position="1"/>
        <end position="23"/>
    </location>
</feature>
<dbReference type="Proteomes" id="UP000006242">
    <property type="component" value="Unassembled WGS sequence"/>
</dbReference>
<dbReference type="PANTHER" id="PTHR34406">
    <property type="entry name" value="PROTEIN YCEI"/>
    <property type="match status" value="1"/>
</dbReference>
<reference evidence="3 4" key="2">
    <citation type="journal article" date="2013" name="PLoS ONE">
        <title>INDIGO - INtegrated Data Warehouse of MIcrobial GenOmes with Examples from the Red Sea Extremophiles.</title>
        <authorList>
            <person name="Alam I."/>
            <person name="Antunes A."/>
            <person name="Kamau A.A."/>
            <person name="Ba Alawi W."/>
            <person name="Kalkatawi M."/>
            <person name="Stingl U."/>
            <person name="Bajic V.B."/>
        </authorList>
    </citation>
    <scope>NUCLEOTIDE SEQUENCE [LARGE SCALE GENOMIC DNA]</scope>
    <source>
        <strain evidence="3 4">E1L3A</strain>
    </source>
</reference>
<keyword evidence="1" id="KW-0732">Signal</keyword>
<dbReference type="Gene3D" id="2.40.128.110">
    <property type="entry name" value="Lipid/polyisoprenoid-binding, YceI-like"/>
    <property type="match status" value="1"/>
</dbReference>
<gene>
    <name evidence="3" type="ORF">SSPSH_000774</name>
</gene>
<dbReference type="AlphaFoldDB" id="U2ER35"/>
<dbReference type="SMART" id="SM00867">
    <property type="entry name" value="YceI"/>
    <property type="match status" value="1"/>
</dbReference>
<comment type="caution">
    <text evidence="3">The sequence shown here is derived from an EMBL/GenBank/DDBJ whole genome shotgun (WGS) entry which is preliminary data.</text>
</comment>
<evidence type="ECO:0000256" key="1">
    <source>
        <dbReference type="SAM" id="SignalP"/>
    </source>
</evidence>
<name>U2ER35_9GAMM</name>
<reference evidence="3 4" key="1">
    <citation type="journal article" date="2011" name="J. Bacteriol.">
        <title>Genome sequence of Salinisphaera shabanensis, a gammaproteobacterium from the harsh, variable environment of the brine-seawater interface of the Shaban Deep in the Red Sea.</title>
        <authorList>
            <person name="Antunes A."/>
            <person name="Alam I."/>
            <person name="Bajic V.B."/>
            <person name="Stingl U."/>
        </authorList>
    </citation>
    <scope>NUCLEOTIDE SEQUENCE [LARGE SCALE GENOMIC DNA]</scope>
    <source>
        <strain evidence="3 4">E1L3A</strain>
    </source>
</reference>